<dbReference type="EMBL" id="JAKKPZ010000954">
    <property type="protein sequence ID" value="KAI1691339.1"/>
    <property type="molecule type" value="Genomic_DNA"/>
</dbReference>
<dbReference type="AlphaFoldDB" id="A0AAD4ME79"/>
<dbReference type="GO" id="GO:0005739">
    <property type="term" value="C:mitochondrion"/>
    <property type="evidence" value="ECO:0007669"/>
    <property type="project" value="TreeGrafter"/>
</dbReference>
<dbReference type="Proteomes" id="UP001201812">
    <property type="component" value="Unassembled WGS sequence"/>
</dbReference>
<accession>A0AAD4ME79</accession>
<feature type="domain" description="2Fe-2S ferredoxin-type" evidence="8">
    <location>
        <begin position="8"/>
        <end position="60"/>
    </location>
</feature>
<dbReference type="GO" id="GO:0009055">
    <property type="term" value="F:electron transfer activity"/>
    <property type="evidence" value="ECO:0007669"/>
    <property type="project" value="TreeGrafter"/>
</dbReference>
<keyword evidence="10" id="KW-1185">Reference proteome</keyword>
<dbReference type="InterPro" id="IPR001055">
    <property type="entry name" value="Adrenodoxin-like"/>
</dbReference>
<evidence type="ECO:0000256" key="2">
    <source>
        <dbReference type="ARBA" id="ARBA00022714"/>
    </source>
</evidence>
<dbReference type="InterPro" id="IPR012675">
    <property type="entry name" value="Beta-grasp_dom_sf"/>
</dbReference>
<dbReference type="PANTHER" id="PTHR23426">
    <property type="entry name" value="FERREDOXIN/ADRENODOXIN"/>
    <property type="match status" value="1"/>
</dbReference>
<comment type="cofactor">
    <cofactor evidence="6">
        <name>[2Fe-2S] cluster</name>
        <dbReference type="ChEBI" id="CHEBI:190135"/>
    </cofactor>
</comment>
<keyword evidence="4" id="KW-0408">Iron</keyword>
<reference evidence="9" key="1">
    <citation type="submission" date="2022-01" db="EMBL/GenBank/DDBJ databases">
        <title>Genome Sequence Resource for Two Populations of Ditylenchus destructor, the Migratory Endoparasitic Phytonematode.</title>
        <authorList>
            <person name="Zhang H."/>
            <person name="Lin R."/>
            <person name="Xie B."/>
        </authorList>
    </citation>
    <scope>NUCLEOTIDE SEQUENCE</scope>
    <source>
        <strain evidence="9">BazhouSP</strain>
    </source>
</reference>
<keyword evidence="5" id="KW-0411">Iron-sulfur</keyword>
<proteinExistence type="inferred from homology"/>
<comment type="similarity">
    <text evidence="1">Belongs to the adrenodoxin/putidaredoxin family.</text>
</comment>
<dbReference type="Gene3D" id="3.10.20.30">
    <property type="match status" value="1"/>
</dbReference>
<evidence type="ECO:0000313" key="9">
    <source>
        <dbReference type="EMBL" id="KAI1691339.1"/>
    </source>
</evidence>
<feature type="region of interest" description="Disordered" evidence="7">
    <location>
        <begin position="61"/>
        <end position="152"/>
    </location>
</feature>
<evidence type="ECO:0000256" key="7">
    <source>
        <dbReference type="SAM" id="MobiDB-lite"/>
    </source>
</evidence>
<dbReference type="InterPro" id="IPR036010">
    <property type="entry name" value="2Fe-2S_ferredoxin-like_sf"/>
</dbReference>
<evidence type="ECO:0000259" key="8">
    <source>
        <dbReference type="Pfam" id="PF00111"/>
    </source>
</evidence>
<dbReference type="GO" id="GO:0051537">
    <property type="term" value="F:2 iron, 2 sulfur cluster binding"/>
    <property type="evidence" value="ECO:0007669"/>
    <property type="project" value="UniProtKB-KW"/>
</dbReference>
<name>A0AAD4ME79_9BILA</name>
<evidence type="ECO:0000256" key="3">
    <source>
        <dbReference type="ARBA" id="ARBA00022723"/>
    </source>
</evidence>
<dbReference type="Pfam" id="PF00111">
    <property type="entry name" value="Fer2"/>
    <property type="match status" value="1"/>
</dbReference>
<dbReference type="SUPFAM" id="SSF54292">
    <property type="entry name" value="2Fe-2S ferredoxin-like"/>
    <property type="match status" value="1"/>
</dbReference>
<comment type="caution">
    <text evidence="9">The sequence shown here is derived from an EMBL/GenBank/DDBJ whole genome shotgun (WGS) entry which is preliminary data.</text>
</comment>
<keyword evidence="3" id="KW-0479">Metal-binding</keyword>
<feature type="compositionally biased region" description="Gly residues" evidence="7">
    <location>
        <begin position="107"/>
        <end position="120"/>
    </location>
</feature>
<evidence type="ECO:0000256" key="1">
    <source>
        <dbReference type="ARBA" id="ARBA00010914"/>
    </source>
</evidence>
<dbReference type="GO" id="GO:0140647">
    <property type="term" value="P:P450-containing electron transport chain"/>
    <property type="evidence" value="ECO:0007669"/>
    <property type="project" value="InterPro"/>
</dbReference>
<evidence type="ECO:0000256" key="5">
    <source>
        <dbReference type="ARBA" id="ARBA00023014"/>
    </source>
</evidence>
<evidence type="ECO:0000256" key="4">
    <source>
        <dbReference type="ARBA" id="ARBA00023004"/>
    </source>
</evidence>
<evidence type="ECO:0000313" key="10">
    <source>
        <dbReference type="Proteomes" id="UP001201812"/>
    </source>
</evidence>
<sequence length="152" mass="16508">MPKLIVVTREGEEREVEGEVGLSVMEVIRDNGFDELLALCGGCCSCATCHVHVDPEFADKLTPMSEDENDPARQLVGPRRPLAPVVPDPVHQRARRPQGDDRRRGLIAGGAVRGREGPGGSRSSQTIRHPGLVPGSAAPRAMQWKTERGNDR</sequence>
<dbReference type="PANTHER" id="PTHR23426:SF65">
    <property type="entry name" value="FERREDOXIN-2, MITOCHONDRIAL"/>
    <property type="match status" value="1"/>
</dbReference>
<gene>
    <name evidence="9" type="ORF">DdX_21947</name>
</gene>
<keyword evidence="2" id="KW-0001">2Fe-2S</keyword>
<organism evidence="9 10">
    <name type="scientific">Ditylenchus destructor</name>
    <dbReference type="NCBI Taxonomy" id="166010"/>
    <lineage>
        <taxon>Eukaryota</taxon>
        <taxon>Metazoa</taxon>
        <taxon>Ecdysozoa</taxon>
        <taxon>Nematoda</taxon>
        <taxon>Chromadorea</taxon>
        <taxon>Rhabditida</taxon>
        <taxon>Tylenchina</taxon>
        <taxon>Tylenchomorpha</taxon>
        <taxon>Sphaerularioidea</taxon>
        <taxon>Anguinidae</taxon>
        <taxon>Anguininae</taxon>
        <taxon>Ditylenchus</taxon>
    </lineage>
</organism>
<dbReference type="InterPro" id="IPR001041">
    <property type="entry name" value="2Fe-2S_ferredoxin-type"/>
</dbReference>
<evidence type="ECO:0000256" key="6">
    <source>
        <dbReference type="ARBA" id="ARBA00034078"/>
    </source>
</evidence>
<protein>
    <submittedName>
        <fullName evidence="9">2Fe-2S iron-sulfur cluster binding domain-containing protein</fullName>
    </submittedName>
</protein>
<dbReference type="GO" id="GO:0046872">
    <property type="term" value="F:metal ion binding"/>
    <property type="evidence" value="ECO:0007669"/>
    <property type="project" value="UniProtKB-KW"/>
</dbReference>